<reference evidence="1" key="2">
    <citation type="journal article" date="2020" name="Nat. Commun.">
        <title>Large-scale genome sequencing of mycorrhizal fungi provides insights into the early evolution of symbiotic traits.</title>
        <authorList>
            <person name="Miyauchi S."/>
            <person name="Kiss E."/>
            <person name="Kuo A."/>
            <person name="Drula E."/>
            <person name="Kohler A."/>
            <person name="Sanchez-Garcia M."/>
            <person name="Morin E."/>
            <person name="Andreopoulos B."/>
            <person name="Barry K.W."/>
            <person name="Bonito G."/>
            <person name="Buee M."/>
            <person name="Carver A."/>
            <person name="Chen C."/>
            <person name="Cichocki N."/>
            <person name="Clum A."/>
            <person name="Culley D."/>
            <person name="Crous P.W."/>
            <person name="Fauchery L."/>
            <person name="Girlanda M."/>
            <person name="Hayes R.D."/>
            <person name="Keri Z."/>
            <person name="LaButti K."/>
            <person name="Lipzen A."/>
            <person name="Lombard V."/>
            <person name="Magnuson J."/>
            <person name="Maillard F."/>
            <person name="Murat C."/>
            <person name="Nolan M."/>
            <person name="Ohm R.A."/>
            <person name="Pangilinan J."/>
            <person name="Pereira M.F."/>
            <person name="Perotto S."/>
            <person name="Peter M."/>
            <person name="Pfister S."/>
            <person name="Riley R."/>
            <person name="Sitrit Y."/>
            <person name="Stielow J.B."/>
            <person name="Szollosi G."/>
            <person name="Zifcakova L."/>
            <person name="Stursova M."/>
            <person name="Spatafora J.W."/>
            <person name="Tedersoo L."/>
            <person name="Vaario L.M."/>
            <person name="Yamada A."/>
            <person name="Yan M."/>
            <person name="Wang P."/>
            <person name="Xu J."/>
            <person name="Bruns T."/>
            <person name="Baldrian P."/>
            <person name="Vilgalys R."/>
            <person name="Dunand C."/>
            <person name="Henrissat B."/>
            <person name="Grigoriev I.V."/>
            <person name="Hibbett D."/>
            <person name="Nagy L.G."/>
            <person name="Martin F.M."/>
        </authorList>
    </citation>
    <scope>NUCLEOTIDE SEQUENCE</scope>
    <source>
        <strain evidence="1">P2</strain>
    </source>
</reference>
<keyword evidence="2" id="KW-1185">Reference proteome</keyword>
<protein>
    <submittedName>
        <fullName evidence="1">Uncharacterized protein</fullName>
    </submittedName>
</protein>
<gene>
    <name evidence="1" type="ORF">BDM02DRAFT_946940</name>
</gene>
<accession>A0ACB6Z4H4</accession>
<evidence type="ECO:0000313" key="2">
    <source>
        <dbReference type="Proteomes" id="UP000886501"/>
    </source>
</evidence>
<comment type="caution">
    <text evidence="1">The sequence shown here is derived from an EMBL/GenBank/DDBJ whole genome shotgun (WGS) entry which is preliminary data.</text>
</comment>
<name>A0ACB6Z4H4_THEGA</name>
<dbReference type="EMBL" id="MU118138">
    <property type="protein sequence ID" value="KAF9644444.1"/>
    <property type="molecule type" value="Genomic_DNA"/>
</dbReference>
<sequence>MLCSLRVSPLLRVRWTLLSLPNILTGIRTSSPVSQCMYSILSLRSAIECHVGPVLGSSGNISPTFTITCGPLSSIPVDPSTISRPIVQPTSVPGCTPSTTLSSSSSIVHDVPSPHPLPSVPPSSVSSLSPSSVPSPSHSGTSGSSNSNTSSGNSAWGNNHASMMAFSLLAASLVTLFL</sequence>
<organism evidence="1 2">
    <name type="scientific">Thelephora ganbajun</name>
    <name type="common">Ganba fungus</name>
    <dbReference type="NCBI Taxonomy" id="370292"/>
    <lineage>
        <taxon>Eukaryota</taxon>
        <taxon>Fungi</taxon>
        <taxon>Dikarya</taxon>
        <taxon>Basidiomycota</taxon>
        <taxon>Agaricomycotina</taxon>
        <taxon>Agaricomycetes</taxon>
        <taxon>Thelephorales</taxon>
        <taxon>Thelephoraceae</taxon>
        <taxon>Thelephora</taxon>
    </lineage>
</organism>
<reference evidence="1" key="1">
    <citation type="submission" date="2019-10" db="EMBL/GenBank/DDBJ databases">
        <authorList>
            <consortium name="DOE Joint Genome Institute"/>
            <person name="Kuo A."/>
            <person name="Miyauchi S."/>
            <person name="Kiss E."/>
            <person name="Drula E."/>
            <person name="Kohler A."/>
            <person name="Sanchez-Garcia M."/>
            <person name="Andreopoulos B."/>
            <person name="Barry K.W."/>
            <person name="Bonito G."/>
            <person name="Buee M."/>
            <person name="Carver A."/>
            <person name="Chen C."/>
            <person name="Cichocki N."/>
            <person name="Clum A."/>
            <person name="Culley D."/>
            <person name="Crous P.W."/>
            <person name="Fauchery L."/>
            <person name="Girlanda M."/>
            <person name="Hayes R."/>
            <person name="Keri Z."/>
            <person name="Labutti K."/>
            <person name="Lipzen A."/>
            <person name="Lombard V."/>
            <person name="Magnuson J."/>
            <person name="Maillard F."/>
            <person name="Morin E."/>
            <person name="Murat C."/>
            <person name="Nolan M."/>
            <person name="Ohm R."/>
            <person name="Pangilinan J."/>
            <person name="Pereira M."/>
            <person name="Perotto S."/>
            <person name="Peter M."/>
            <person name="Riley R."/>
            <person name="Sitrit Y."/>
            <person name="Stielow B."/>
            <person name="Szollosi G."/>
            <person name="Zifcakova L."/>
            <person name="Stursova M."/>
            <person name="Spatafora J.W."/>
            <person name="Tedersoo L."/>
            <person name="Vaario L.-M."/>
            <person name="Yamada A."/>
            <person name="Yan M."/>
            <person name="Wang P."/>
            <person name="Xu J."/>
            <person name="Bruns T."/>
            <person name="Baldrian P."/>
            <person name="Vilgalys R."/>
            <person name="Henrissat B."/>
            <person name="Grigoriev I.V."/>
            <person name="Hibbett D."/>
            <person name="Nagy L.G."/>
            <person name="Martin F.M."/>
        </authorList>
    </citation>
    <scope>NUCLEOTIDE SEQUENCE</scope>
    <source>
        <strain evidence="1">P2</strain>
    </source>
</reference>
<proteinExistence type="predicted"/>
<evidence type="ECO:0000313" key="1">
    <source>
        <dbReference type="EMBL" id="KAF9644444.1"/>
    </source>
</evidence>
<dbReference type="Proteomes" id="UP000886501">
    <property type="component" value="Unassembled WGS sequence"/>
</dbReference>